<proteinExistence type="predicted"/>
<protein>
    <submittedName>
        <fullName evidence="2">Uncharacterized protein</fullName>
    </submittedName>
</protein>
<name>A0AAW5E241_9BACI</name>
<reference evidence="2" key="1">
    <citation type="submission" date="2022-02" db="EMBL/GenBank/DDBJ databases">
        <title>Fredinandcohnia quinoae sp. nov. isolated from Chenopodium quinoa seeds.</title>
        <authorList>
            <person name="Saati-Santamaria Z."/>
            <person name="Flores-Felix J.D."/>
            <person name="Igual J.M."/>
            <person name="Velazquez E."/>
            <person name="Garcia-Fraile P."/>
            <person name="Martinez-Molina E."/>
        </authorList>
    </citation>
    <scope>NUCLEOTIDE SEQUENCE</scope>
    <source>
        <strain evidence="2">SECRCQ15</strain>
    </source>
</reference>
<keyword evidence="1" id="KW-0812">Transmembrane</keyword>
<organism evidence="2 3">
    <name type="scientific">Fredinandcohnia quinoae</name>
    <dbReference type="NCBI Taxonomy" id="2918902"/>
    <lineage>
        <taxon>Bacteria</taxon>
        <taxon>Bacillati</taxon>
        <taxon>Bacillota</taxon>
        <taxon>Bacilli</taxon>
        <taxon>Bacillales</taxon>
        <taxon>Bacillaceae</taxon>
        <taxon>Fredinandcohnia</taxon>
    </lineage>
</organism>
<sequence>MILLVCSIILFNFLLYKTVKGISVNKIVHLWTFTIAFQLFFDVFIDLKYKGYWYFTQGVDWVGTPAYIMLIPPVNIMFVNWYPFEKTIIIKIGYFLIWEIFLLGYETLALSPHPFGYFHYGWWNVWHSAVVNPVLLIIVLTYYKWICKLEVKACKAKIE</sequence>
<comment type="caution">
    <text evidence="2">The sequence shown here is derived from an EMBL/GenBank/DDBJ whole genome shotgun (WGS) entry which is preliminary data.</text>
</comment>
<accession>A0AAW5E241</accession>
<evidence type="ECO:0000256" key="1">
    <source>
        <dbReference type="SAM" id="Phobius"/>
    </source>
</evidence>
<feature type="transmembrane region" description="Helical" evidence="1">
    <location>
        <begin position="125"/>
        <end position="143"/>
    </location>
</feature>
<dbReference type="RefSeq" id="WP_240252309.1">
    <property type="nucleotide sequence ID" value="NZ_JAKTTI010000001.1"/>
</dbReference>
<dbReference type="Proteomes" id="UP001431131">
    <property type="component" value="Unassembled WGS sequence"/>
</dbReference>
<keyword evidence="3" id="KW-1185">Reference proteome</keyword>
<feature type="transmembrane region" description="Helical" evidence="1">
    <location>
        <begin position="27"/>
        <end position="45"/>
    </location>
</feature>
<keyword evidence="1" id="KW-0472">Membrane</keyword>
<feature type="transmembrane region" description="Helical" evidence="1">
    <location>
        <begin position="65"/>
        <end position="81"/>
    </location>
</feature>
<keyword evidence="1" id="KW-1133">Transmembrane helix</keyword>
<dbReference type="EMBL" id="JAKTTI010000001">
    <property type="protein sequence ID" value="MCH1624066.1"/>
    <property type="molecule type" value="Genomic_DNA"/>
</dbReference>
<evidence type="ECO:0000313" key="2">
    <source>
        <dbReference type="EMBL" id="MCH1624066.1"/>
    </source>
</evidence>
<gene>
    <name evidence="2" type="ORF">MJG50_01895</name>
</gene>
<evidence type="ECO:0000313" key="3">
    <source>
        <dbReference type="Proteomes" id="UP001431131"/>
    </source>
</evidence>
<dbReference type="AlphaFoldDB" id="A0AAW5E241"/>
<feature type="transmembrane region" description="Helical" evidence="1">
    <location>
        <begin position="88"/>
        <end position="105"/>
    </location>
</feature>